<protein>
    <submittedName>
        <fullName evidence="4">HAD-IA family hydrolase</fullName>
    </submittedName>
</protein>
<dbReference type="RefSeq" id="WP_169073997.1">
    <property type="nucleotide sequence ID" value="NZ_JABBXH010000001.1"/>
</dbReference>
<proteinExistence type="predicted"/>
<comment type="caution">
    <text evidence="4">The sequence shown here is derived from an EMBL/GenBank/DDBJ whole genome shotgun (WGS) entry which is preliminary data.</text>
</comment>
<comment type="cofactor">
    <cofactor evidence="1">
        <name>Mg(2+)</name>
        <dbReference type="ChEBI" id="CHEBI:18420"/>
    </cofactor>
</comment>
<dbReference type="PANTHER" id="PTHR46470">
    <property type="entry name" value="N-ACYLNEURAMINATE-9-PHOSPHATASE"/>
    <property type="match status" value="1"/>
</dbReference>
<dbReference type="NCBIfam" id="TIGR01549">
    <property type="entry name" value="HAD-SF-IA-v1"/>
    <property type="match status" value="1"/>
</dbReference>
<dbReference type="EMBL" id="JABBXH010000001">
    <property type="protein sequence ID" value="NMP30718.1"/>
    <property type="molecule type" value="Genomic_DNA"/>
</dbReference>
<evidence type="ECO:0000256" key="3">
    <source>
        <dbReference type="ARBA" id="ARBA00022842"/>
    </source>
</evidence>
<name>A0A7Y0LA03_9GAMM</name>
<dbReference type="Gene3D" id="1.20.120.1600">
    <property type="match status" value="1"/>
</dbReference>
<evidence type="ECO:0000256" key="1">
    <source>
        <dbReference type="ARBA" id="ARBA00001946"/>
    </source>
</evidence>
<dbReference type="SFLD" id="SFLDG01129">
    <property type="entry name" value="C1.5:_HAD__Beta-PGM__Phosphata"/>
    <property type="match status" value="1"/>
</dbReference>
<dbReference type="Proteomes" id="UP000568664">
    <property type="component" value="Unassembled WGS sequence"/>
</dbReference>
<dbReference type="GO" id="GO:0016787">
    <property type="term" value="F:hydrolase activity"/>
    <property type="evidence" value="ECO:0007669"/>
    <property type="project" value="UniProtKB-KW"/>
</dbReference>
<reference evidence="4 5" key="1">
    <citation type="submission" date="2020-04" db="EMBL/GenBank/DDBJ databases">
        <title>Thalassotalea sp. M1531, isolated from the surface of marine red alga.</title>
        <authorList>
            <person name="Pang L."/>
            <person name="Lu D.-C."/>
        </authorList>
    </citation>
    <scope>NUCLEOTIDE SEQUENCE [LARGE SCALE GENOMIC DNA]</scope>
    <source>
        <strain evidence="4 5">M1531</strain>
    </source>
</reference>
<dbReference type="InterPro" id="IPR006439">
    <property type="entry name" value="HAD-SF_hydro_IA"/>
</dbReference>
<dbReference type="InterPro" id="IPR036412">
    <property type="entry name" value="HAD-like_sf"/>
</dbReference>
<evidence type="ECO:0000256" key="2">
    <source>
        <dbReference type="ARBA" id="ARBA00022801"/>
    </source>
</evidence>
<keyword evidence="5" id="KW-1185">Reference proteome</keyword>
<dbReference type="InterPro" id="IPR051400">
    <property type="entry name" value="HAD-like_hydrolase"/>
</dbReference>
<keyword evidence="2 4" id="KW-0378">Hydrolase</keyword>
<dbReference type="Pfam" id="PF00702">
    <property type="entry name" value="Hydrolase"/>
    <property type="match status" value="1"/>
</dbReference>
<evidence type="ECO:0000313" key="4">
    <source>
        <dbReference type="EMBL" id="NMP30718.1"/>
    </source>
</evidence>
<sequence>MKFYRSLAPIKAISFDLDDTLYSNRPVMLATEQAMLPYFSQLLSPYCQSRNITFDKNFWRPYRIAAFKQNEALINDVTQLRLATYTMGIASLNVTAEQAQELAQQAMAYFLTRRCDFTVPDTSLELLSQLRAKYPLVAISNGNVDTNAIGLDKYFDHIYHAGNGLDKKPAPDLFMRAGDELAIPCRHILHVGDCGYADIIGALRAGMQAAWLSCYDVGKPITVLPHIEINNVAELAALT</sequence>
<dbReference type="InterPro" id="IPR023214">
    <property type="entry name" value="HAD_sf"/>
</dbReference>
<dbReference type="GO" id="GO:0009231">
    <property type="term" value="P:riboflavin biosynthetic process"/>
    <property type="evidence" value="ECO:0007669"/>
    <property type="project" value="TreeGrafter"/>
</dbReference>
<keyword evidence="3" id="KW-0460">Magnesium</keyword>
<dbReference type="SFLD" id="SFLDS00003">
    <property type="entry name" value="Haloacid_Dehalogenase"/>
    <property type="match status" value="1"/>
</dbReference>
<dbReference type="PANTHER" id="PTHR46470:SF4">
    <property type="entry name" value="5-AMINO-6-(5-PHOSPHO-D-RIBITYLAMINO)URACIL PHOSPHATASE YIGB"/>
    <property type="match status" value="1"/>
</dbReference>
<dbReference type="AlphaFoldDB" id="A0A7Y0LA03"/>
<gene>
    <name evidence="4" type="ORF">HII17_04000</name>
</gene>
<dbReference type="SUPFAM" id="SSF56784">
    <property type="entry name" value="HAD-like"/>
    <property type="match status" value="1"/>
</dbReference>
<evidence type="ECO:0000313" key="5">
    <source>
        <dbReference type="Proteomes" id="UP000568664"/>
    </source>
</evidence>
<accession>A0A7Y0LA03</accession>
<organism evidence="4 5">
    <name type="scientific">Thalassotalea algicola</name>
    <dbReference type="NCBI Taxonomy" id="2716224"/>
    <lineage>
        <taxon>Bacteria</taxon>
        <taxon>Pseudomonadati</taxon>
        <taxon>Pseudomonadota</taxon>
        <taxon>Gammaproteobacteria</taxon>
        <taxon>Alteromonadales</taxon>
        <taxon>Colwelliaceae</taxon>
        <taxon>Thalassotalea</taxon>
    </lineage>
</organism>
<dbReference type="Gene3D" id="3.40.50.1000">
    <property type="entry name" value="HAD superfamily/HAD-like"/>
    <property type="match status" value="1"/>
</dbReference>